<feature type="transmembrane region" description="Helical" evidence="1">
    <location>
        <begin position="69"/>
        <end position="87"/>
    </location>
</feature>
<sequence length="295" mass="32385">MKNRKAILSLVAFIVIASTVVSLAGLLSSSPSDLTHFTSIYGDEVSLYGKGIYQKDSISVAAQGLASDLVTLVIAVPLLIGSAYFALRGSFRGQLFLTGTLAYFLYTYVSYTFLWMYNSLFLIYVMLMTASFYAFVMMMLSFDLKDIPNHYSKQVPVRFLSGFQFFIAFAIGMLWLGKIGTSLTSGAAPAGLEHYTTLVIQGMDLGFIVPTAVFSGISLLKRKPLGYLLSSVIIIKAITMLTAISAMILNSIRQGISVSLVEGALFPIFNLIAIYAFYLLMHHIKSPHMDSVETR</sequence>
<proteinExistence type="predicted"/>
<gene>
    <name evidence="2" type="ORF">QE109_11405</name>
</gene>
<reference evidence="2 3" key="1">
    <citation type="submission" date="2023-04" db="EMBL/GenBank/DDBJ databases">
        <title>Fusibacter bizertensis strain WBS, isolated from littoral bottom sediments of the Arctic seas - biochemical and genomic analysis.</title>
        <authorList>
            <person name="Brioukhanov A.L."/>
        </authorList>
    </citation>
    <scope>NUCLEOTIDE SEQUENCE [LARGE SCALE GENOMIC DNA]</scope>
    <source>
        <strain evidence="2 3">WBS</strain>
    </source>
</reference>
<feature type="transmembrane region" description="Helical" evidence="1">
    <location>
        <begin position="94"/>
        <end position="115"/>
    </location>
</feature>
<accession>A0ABT6NEA9</accession>
<feature type="transmembrane region" description="Helical" evidence="1">
    <location>
        <begin position="227"/>
        <end position="252"/>
    </location>
</feature>
<keyword evidence="1" id="KW-0472">Membrane</keyword>
<dbReference type="EMBL" id="JARYZI010000007">
    <property type="protein sequence ID" value="MDH8678759.1"/>
    <property type="molecule type" value="Genomic_DNA"/>
</dbReference>
<dbReference type="Proteomes" id="UP001158045">
    <property type="component" value="Unassembled WGS sequence"/>
</dbReference>
<evidence type="ECO:0000256" key="1">
    <source>
        <dbReference type="SAM" id="Phobius"/>
    </source>
</evidence>
<keyword evidence="3" id="KW-1185">Reference proteome</keyword>
<feature type="transmembrane region" description="Helical" evidence="1">
    <location>
        <begin position="121"/>
        <end position="144"/>
    </location>
</feature>
<protein>
    <submittedName>
        <fullName evidence="2">Uncharacterized protein</fullName>
    </submittedName>
</protein>
<comment type="caution">
    <text evidence="2">The sequence shown here is derived from an EMBL/GenBank/DDBJ whole genome shotgun (WGS) entry which is preliminary data.</text>
</comment>
<evidence type="ECO:0000313" key="2">
    <source>
        <dbReference type="EMBL" id="MDH8678759.1"/>
    </source>
</evidence>
<evidence type="ECO:0000313" key="3">
    <source>
        <dbReference type="Proteomes" id="UP001158045"/>
    </source>
</evidence>
<feature type="transmembrane region" description="Helical" evidence="1">
    <location>
        <begin position="156"/>
        <end position="177"/>
    </location>
</feature>
<feature type="transmembrane region" description="Helical" evidence="1">
    <location>
        <begin position="197"/>
        <end position="220"/>
    </location>
</feature>
<keyword evidence="1" id="KW-0812">Transmembrane</keyword>
<name>A0ABT6NEA9_9FIRM</name>
<feature type="transmembrane region" description="Helical" evidence="1">
    <location>
        <begin position="264"/>
        <end position="281"/>
    </location>
</feature>
<keyword evidence="1" id="KW-1133">Transmembrane helix</keyword>
<dbReference type="RefSeq" id="WP_281094650.1">
    <property type="nucleotide sequence ID" value="NZ_JARYZI010000007.1"/>
</dbReference>
<organism evidence="2 3">
    <name type="scientific">Fusibacter bizertensis</name>
    <dbReference type="NCBI Taxonomy" id="1488331"/>
    <lineage>
        <taxon>Bacteria</taxon>
        <taxon>Bacillati</taxon>
        <taxon>Bacillota</taxon>
        <taxon>Clostridia</taxon>
        <taxon>Eubacteriales</taxon>
        <taxon>Eubacteriales Family XII. Incertae Sedis</taxon>
        <taxon>Fusibacter</taxon>
    </lineage>
</organism>